<keyword evidence="3" id="KW-1185">Reference proteome</keyword>
<proteinExistence type="predicted"/>
<dbReference type="EMBL" id="KQ964263">
    <property type="protein sequence ID" value="KXJ87248.1"/>
    <property type="molecule type" value="Genomic_DNA"/>
</dbReference>
<sequence length="216" mass="22611">MLPAQILAVLSVLSASVLAAPAPAPQNDEGCIRKEYIDINHGDEYDESPEMVSGHGCISDKVNTCSIANSATHTKSMSWSIGGSAGGSMDFKKIWSAVSGLSWDVSFAESDATGITTTANCPKGGIKCGLQVVVRSIKITGKEVTYKKMFSGNSGTCSGSEREIGRKDWETVNTVLEGDGQHNARIDFRACARGCADGNDCQAAIDEAGIPKCPGS</sequence>
<feature type="chain" id="PRO_5007293002" evidence="1">
    <location>
        <begin position="20"/>
        <end position="216"/>
    </location>
</feature>
<feature type="signal peptide" evidence="1">
    <location>
        <begin position="1"/>
        <end position="19"/>
    </location>
</feature>
<evidence type="ECO:0000256" key="1">
    <source>
        <dbReference type="SAM" id="SignalP"/>
    </source>
</evidence>
<gene>
    <name evidence="2" type="ORF">Micbo1qcDRAFT_179131</name>
</gene>
<evidence type="ECO:0000313" key="3">
    <source>
        <dbReference type="Proteomes" id="UP000070501"/>
    </source>
</evidence>
<dbReference type="InParanoid" id="A0A136IQS3"/>
<reference evidence="3" key="1">
    <citation type="submission" date="2016-02" db="EMBL/GenBank/DDBJ databases">
        <title>Draft genome sequence of Microdochium bolleyi, a fungal endophyte of beachgrass.</title>
        <authorList>
            <consortium name="DOE Joint Genome Institute"/>
            <person name="David A.S."/>
            <person name="May G."/>
            <person name="Haridas S."/>
            <person name="Lim J."/>
            <person name="Wang M."/>
            <person name="Labutti K."/>
            <person name="Lipzen A."/>
            <person name="Barry K."/>
            <person name="Grigoriev I.V."/>
        </authorList>
    </citation>
    <scope>NUCLEOTIDE SEQUENCE [LARGE SCALE GENOMIC DNA]</scope>
    <source>
        <strain evidence="3">J235TASD1</strain>
    </source>
</reference>
<dbReference type="OrthoDB" id="10302895at2759"/>
<protein>
    <submittedName>
        <fullName evidence="2">Uncharacterized protein</fullName>
    </submittedName>
</protein>
<dbReference type="Proteomes" id="UP000070501">
    <property type="component" value="Unassembled WGS sequence"/>
</dbReference>
<dbReference type="AlphaFoldDB" id="A0A136IQS3"/>
<accession>A0A136IQS3</accession>
<organism evidence="2 3">
    <name type="scientific">Microdochium bolleyi</name>
    <dbReference type="NCBI Taxonomy" id="196109"/>
    <lineage>
        <taxon>Eukaryota</taxon>
        <taxon>Fungi</taxon>
        <taxon>Dikarya</taxon>
        <taxon>Ascomycota</taxon>
        <taxon>Pezizomycotina</taxon>
        <taxon>Sordariomycetes</taxon>
        <taxon>Xylariomycetidae</taxon>
        <taxon>Xylariales</taxon>
        <taxon>Microdochiaceae</taxon>
        <taxon>Microdochium</taxon>
    </lineage>
</organism>
<name>A0A136IQS3_9PEZI</name>
<evidence type="ECO:0000313" key="2">
    <source>
        <dbReference type="EMBL" id="KXJ87248.1"/>
    </source>
</evidence>
<keyword evidence="1" id="KW-0732">Signal</keyword>